<evidence type="ECO:0000313" key="2">
    <source>
        <dbReference type="EMBL" id="GAA5147114.1"/>
    </source>
</evidence>
<name>A0ABP9PIN0_9ACTN</name>
<proteinExistence type="predicted"/>
<dbReference type="Proteomes" id="UP001500221">
    <property type="component" value="Unassembled WGS sequence"/>
</dbReference>
<evidence type="ECO:0008006" key="4">
    <source>
        <dbReference type="Google" id="ProtNLM"/>
    </source>
</evidence>
<keyword evidence="3" id="KW-1185">Reference proteome</keyword>
<feature type="chain" id="PRO_5045395873" description="Cholesterol esterase" evidence="1">
    <location>
        <begin position="28"/>
        <end position="238"/>
    </location>
</feature>
<gene>
    <name evidence="2" type="ORF">GCM10023340_19020</name>
</gene>
<evidence type="ECO:0000313" key="3">
    <source>
        <dbReference type="Proteomes" id="UP001500221"/>
    </source>
</evidence>
<comment type="caution">
    <text evidence="2">The sequence shown here is derived from an EMBL/GenBank/DDBJ whole genome shotgun (WGS) entry which is preliminary data.</text>
</comment>
<accession>A0ABP9PIN0</accession>
<sequence>MPITAARYAAVTATLALAVALGGTSYAATQVGTKQLRNGAVTTAKLANGAVTGAKVKNDSLTGADVKEGSLGKVPRAGQAVSARSAERAVEAERVGRVSVVDVVSSRLVEQPGRPSFPINAAGLHVELTCETVSNQTRLGLTATTDLDGGSIVTVGDSDSGTVGRSDLEDGAFASGVTFDLLAGDDGDITQLRFTYRSAAGGLVQGTLFTDLTYNEPFIDADDVCSVQGFVLTTPDPS</sequence>
<reference evidence="3" key="1">
    <citation type="journal article" date="2019" name="Int. J. Syst. Evol. Microbiol.">
        <title>The Global Catalogue of Microorganisms (GCM) 10K type strain sequencing project: providing services to taxonomists for standard genome sequencing and annotation.</title>
        <authorList>
            <consortium name="The Broad Institute Genomics Platform"/>
            <consortium name="The Broad Institute Genome Sequencing Center for Infectious Disease"/>
            <person name="Wu L."/>
            <person name="Ma J."/>
        </authorList>
    </citation>
    <scope>NUCLEOTIDE SEQUENCE [LARGE SCALE GENOMIC DNA]</scope>
    <source>
        <strain evidence="3">JCM 18459</strain>
    </source>
</reference>
<feature type="signal peptide" evidence="1">
    <location>
        <begin position="1"/>
        <end position="27"/>
    </location>
</feature>
<keyword evidence="1" id="KW-0732">Signal</keyword>
<evidence type="ECO:0000256" key="1">
    <source>
        <dbReference type="SAM" id="SignalP"/>
    </source>
</evidence>
<organism evidence="2 3">
    <name type="scientific">Nocardioides marinquilinus</name>
    <dbReference type="NCBI Taxonomy" id="1210400"/>
    <lineage>
        <taxon>Bacteria</taxon>
        <taxon>Bacillati</taxon>
        <taxon>Actinomycetota</taxon>
        <taxon>Actinomycetes</taxon>
        <taxon>Propionibacteriales</taxon>
        <taxon>Nocardioidaceae</taxon>
        <taxon>Nocardioides</taxon>
    </lineage>
</organism>
<protein>
    <recommendedName>
        <fullName evidence="4">Cholesterol esterase</fullName>
    </recommendedName>
</protein>
<dbReference type="EMBL" id="BAABKG010000002">
    <property type="protein sequence ID" value="GAA5147114.1"/>
    <property type="molecule type" value="Genomic_DNA"/>
</dbReference>
<dbReference type="RefSeq" id="WP_345457479.1">
    <property type="nucleotide sequence ID" value="NZ_BAABKG010000002.1"/>
</dbReference>